<protein>
    <submittedName>
        <fullName evidence="2">Shikimate dehydrogenase</fullName>
    </submittedName>
</protein>
<feature type="domain" description="Shikimate dehydrogenase substrate binding N-terminal" evidence="1">
    <location>
        <begin position="5"/>
        <end position="47"/>
    </location>
</feature>
<dbReference type="InterPro" id="IPR013708">
    <property type="entry name" value="Shikimate_DH-bd_N"/>
</dbReference>
<dbReference type="InterPro" id="IPR046346">
    <property type="entry name" value="Aminoacid_DH-like_N_sf"/>
</dbReference>
<reference evidence="2 3" key="1">
    <citation type="submission" date="2019-11" db="EMBL/GenBank/DDBJ databases">
        <title>Implementation of targeted gown and glove precautions to prevent Staphylococcus aureus acquisition in community-based nursing homes.</title>
        <authorList>
            <person name="Stine O.C."/>
        </authorList>
    </citation>
    <scope>NUCLEOTIDE SEQUENCE [LARGE SCALE GENOMIC DNA]</scope>
    <source>
        <strain evidence="2 3">S_2023.LVRQ.AN</strain>
    </source>
</reference>
<dbReference type="GO" id="GO:0004764">
    <property type="term" value="F:shikimate 3-dehydrogenase (NADP+) activity"/>
    <property type="evidence" value="ECO:0007669"/>
    <property type="project" value="InterPro"/>
</dbReference>
<feature type="non-terminal residue" evidence="2">
    <location>
        <position position="50"/>
    </location>
</feature>
<proteinExistence type="predicted"/>
<evidence type="ECO:0000313" key="2">
    <source>
        <dbReference type="EMBL" id="MVL46535.1"/>
    </source>
</evidence>
<evidence type="ECO:0000259" key="1">
    <source>
        <dbReference type="Pfam" id="PF08501"/>
    </source>
</evidence>
<dbReference type="AlphaFoldDB" id="A0A6B0CEB3"/>
<dbReference type="SUPFAM" id="SSF53223">
    <property type="entry name" value="Aminoacid dehydrogenase-like, N-terminal domain"/>
    <property type="match status" value="1"/>
</dbReference>
<dbReference type="Proteomes" id="UP000434412">
    <property type="component" value="Unassembled WGS sequence"/>
</dbReference>
<comment type="caution">
    <text evidence="2">The sequence shown here is derived from an EMBL/GenBank/DDBJ whole genome shotgun (WGS) entry which is preliminary data.</text>
</comment>
<evidence type="ECO:0000313" key="3">
    <source>
        <dbReference type="Proteomes" id="UP000434412"/>
    </source>
</evidence>
<dbReference type="EMBL" id="WPVZ01000734">
    <property type="protein sequence ID" value="MVL46535.1"/>
    <property type="molecule type" value="Genomic_DNA"/>
</dbReference>
<name>A0A6B0CEB3_STAAU</name>
<organism evidence="2 3">
    <name type="scientific">Staphylococcus aureus</name>
    <dbReference type="NCBI Taxonomy" id="1280"/>
    <lineage>
        <taxon>Bacteria</taxon>
        <taxon>Bacillati</taxon>
        <taxon>Bacillota</taxon>
        <taxon>Bacilli</taxon>
        <taxon>Bacillales</taxon>
        <taxon>Staphylococcaceae</taxon>
        <taxon>Staphylococcus</taxon>
    </lineage>
</organism>
<gene>
    <name evidence="2" type="ORF">GO941_13735</name>
</gene>
<dbReference type="Gene3D" id="3.40.50.10860">
    <property type="entry name" value="Leucine Dehydrogenase, chain A, domain 1"/>
    <property type="match status" value="1"/>
</dbReference>
<sequence>MKFAVIGNPISHSLSPVMHRANFNSLGLDDTYEALNIPIEDFHLIKEIIS</sequence>
<dbReference type="Pfam" id="PF08501">
    <property type="entry name" value="Shikimate_dh_N"/>
    <property type="match status" value="1"/>
</dbReference>
<accession>A0A6B0CEB3</accession>